<evidence type="ECO:0000313" key="1">
    <source>
        <dbReference type="EMBL" id="KAJ8482316.1"/>
    </source>
</evidence>
<keyword evidence="2" id="KW-1185">Reference proteome</keyword>
<name>A0AAD7TV33_9APHY</name>
<accession>A0AAD7TV33</accession>
<dbReference type="Proteomes" id="UP001215151">
    <property type="component" value="Unassembled WGS sequence"/>
</dbReference>
<comment type="caution">
    <text evidence="1">The sequence shown here is derived from an EMBL/GenBank/DDBJ whole genome shotgun (WGS) entry which is preliminary data.</text>
</comment>
<sequence>MSTDTKEVEAKWAAHIKSGFDSLLSQDEVKNLEAVLGEEGMRRAIESDTMCVPDCIVTSTVDSIYIDKRFTTATRLSSEHFQRHYAATTILILNDRGLLPLDAATRDFLKNYTRLDTGQDVVAKDRELRKTKTTTAPKAKRGLKRARSLGDLYVAEVKHRKRYRREEVDPRFTRSYPYPPRVSRLYTMS</sequence>
<gene>
    <name evidence="1" type="ORF">ONZ51_g5435</name>
</gene>
<proteinExistence type="predicted"/>
<evidence type="ECO:0000313" key="2">
    <source>
        <dbReference type="Proteomes" id="UP001215151"/>
    </source>
</evidence>
<dbReference type="EMBL" id="JAPEVG010000117">
    <property type="protein sequence ID" value="KAJ8482316.1"/>
    <property type="molecule type" value="Genomic_DNA"/>
</dbReference>
<dbReference type="AlphaFoldDB" id="A0AAD7TV33"/>
<protein>
    <submittedName>
        <fullName evidence="1">Uncharacterized protein</fullName>
    </submittedName>
</protein>
<reference evidence="1" key="1">
    <citation type="submission" date="2022-11" db="EMBL/GenBank/DDBJ databases">
        <title>Genome Sequence of Cubamyces cubensis.</title>
        <authorList>
            <person name="Buettner E."/>
        </authorList>
    </citation>
    <scope>NUCLEOTIDE SEQUENCE</scope>
    <source>
        <strain evidence="1">MPL-01</strain>
    </source>
</reference>
<organism evidence="1 2">
    <name type="scientific">Trametes cubensis</name>
    <dbReference type="NCBI Taxonomy" id="1111947"/>
    <lineage>
        <taxon>Eukaryota</taxon>
        <taxon>Fungi</taxon>
        <taxon>Dikarya</taxon>
        <taxon>Basidiomycota</taxon>
        <taxon>Agaricomycotina</taxon>
        <taxon>Agaricomycetes</taxon>
        <taxon>Polyporales</taxon>
        <taxon>Polyporaceae</taxon>
        <taxon>Trametes</taxon>
    </lineage>
</organism>